<feature type="domain" description="Roadblock/LAMTOR2" evidence="1">
    <location>
        <begin position="11"/>
        <end position="101"/>
    </location>
</feature>
<dbReference type="Gene3D" id="3.30.450.30">
    <property type="entry name" value="Dynein light chain 2a, cytoplasmic"/>
    <property type="match status" value="1"/>
</dbReference>
<sequence>MEQTRLTADLDWLLDDLVTRVAAIDRTVLLSADGLLMGRSRDLSEEDGEHLSAVASAFQSLSRGTARHFEGGTVRQTLVEMDNSFLLVMAAGQGTCLAALAGREADLGMVAYEMTRLVKKVGVSLAAPPRPVAAGDDGPHPSPR</sequence>
<dbReference type="RefSeq" id="WP_344425394.1">
    <property type="nucleotide sequence ID" value="NZ_BAAANN010000025.1"/>
</dbReference>
<reference evidence="3" key="1">
    <citation type="journal article" date="2019" name="Int. J. Syst. Evol. Microbiol.">
        <title>The Global Catalogue of Microorganisms (GCM) 10K type strain sequencing project: providing services to taxonomists for standard genome sequencing and annotation.</title>
        <authorList>
            <consortium name="The Broad Institute Genomics Platform"/>
            <consortium name="The Broad Institute Genome Sequencing Center for Infectious Disease"/>
            <person name="Wu L."/>
            <person name="Ma J."/>
        </authorList>
    </citation>
    <scope>NUCLEOTIDE SEQUENCE [LARGE SCALE GENOMIC DNA]</scope>
    <source>
        <strain evidence="3">JCM 14545</strain>
    </source>
</reference>
<dbReference type="InterPro" id="IPR053141">
    <property type="entry name" value="Mycobact_SerProt_Inhib_Rv3364c"/>
</dbReference>
<organism evidence="2 3">
    <name type="scientific">Amycolatopsis minnesotensis</name>
    <dbReference type="NCBI Taxonomy" id="337894"/>
    <lineage>
        <taxon>Bacteria</taxon>
        <taxon>Bacillati</taxon>
        <taxon>Actinomycetota</taxon>
        <taxon>Actinomycetes</taxon>
        <taxon>Pseudonocardiales</taxon>
        <taxon>Pseudonocardiaceae</taxon>
        <taxon>Amycolatopsis</taxon>
    </lineage>
</organism>
<evidence type="ECO:0000313" key="2">
    <source>
        <dbReference type="EMBL" id="GAA1974264.1"/>
    </source>
</evidence>
<dbReference type="SUPFAM" id="SSF103196">
    <property type="entry name" value="Roadblock/LC7 domain"/>
    <property type="match status" value="1"/>
</dbReference>
<dbReference type="EMBL" id="BAAANN010000025">
    <property type="protein sequence ID" value="GAA1974264.1"/>
    <property type="molecule type" value="Genomic_DNA"/>
</dbReference>
<evidence type="ECO:0000313" key="3">
    <source>
        <dbReference type="Proteomes" id="UP001501116"/>
    </source>
</evidence>
<dbReference type="PANTHER" id="PTHR36222:SF1">
    <property type="entry name" value="SERINE PROTEASE INHIBITOR RV3364C"/>
    <property type="match status" value="1"/>
</dbReference>
<dbReference type="PANTHER" id="PTHR36222">
    <property type="entry name" value="SERINE PROTEASE INHIBITOR RV3364C"/>
    <property type="match status" value="1"/>
</dbReference>
<dbReference type="Proteomes" id="UP001501116">
    <property type="component" value="Unassembled WGS sequence"/>
</dbReference>
<protein>
    <submittedName>
        <fullName evidence="2">Roadblock/LC7 domain-containing protein</fullName>
    </submittedName>
</protein>
<comment type="caution">
    <text evidence="2">The sequence shown here is derived from an EMBL/GenBank/DDBJ whole genome shotgun (WGS) entry which is preliminary data.</text>
</comment>
<dbReference type="SMART" id="SM00960">
    <property type="entry name" value="Robl_LC7"/>
    <property type="match status" value="1"/>
</dbReference>
<proteinExistence type="predicted"/>
<accession>A0ABP5D6C6</accession>
<dbReference type="Pfam" id="PF03259">
    <property type="entry name" value="Robl_LC7"/>
    <property type="match status" value="1"/>
</dbReference>
<keyword evidence="3" id="KW-1185">Reference proteome</keyword>
<dbReference type="InterPro" id="IPR004942">
    <property type="entry name" value="Roadblock/LAMTOR2_dom"/>
</dbReference>
<name>A0ABP5D6C6_9PSEU</name>
<evidence type="ECO:0000259" key="1">
    <source>
        <dbReference type="SMART" id="SM00960"/>
    </source>
</evidence>
<gene>
    <name evidence="2" type="ORF">GCM10009754_56700</name>
</gene>